<organism evidence="2 3">
    <name type="scientific">Campylobacter californiensis</name>
    <dbReference type="NCBI Taxonomy" id="1032243"/>
    <lineage>
        <taxon>Bacteria</taxon>
        <taxon>Pseudomonadati</taxon>
        <taxon>Campylobacterota</taxon>
        <taxon>Epsilonproteobacteria</taxon>
        <taxon>Campylobacterales</taxon>
        <taxon>Campylobacteraceae</taxon>
        <taxon>Campylobacter</taxon>
    </lineage>
</organism>
<proteinExistence type="predicted"/>
<sequence>MKIINSFFVGFLFVLAPIFTLFAGLKVNYFDHYGIDEYFNAIFIHNVPILWLAPLYLFVGYAFLYSKFRKFFRAFYVIVLLFSLLSWLPAIGLNVGERIFAEPDYDEFIQDSDSGVKTVNFRPLYKTKDTIYVIKNKGDYAVKIKRNK</sequence>
<protein>
    <submittedName>
        <fullName evidence="2">Isoleucyl-tRNA synthetase</fullName>
    </submittedName>
</protein>
<keyword evidence="1" id="KW-0812">Transmembrane</keyword>
<name>A0AAW3ZSY6_9BACT</name>
<dbReference type="AlphaFoldDB" id="A0AAW3ZSY6"/>
<reference evidence="2 3" key="1">
    <citation type="submission" date="2015-08" db="EMBL/GenBank/DDBJ databases">
        <title>Comparative genomics of the Campylobacter concisus group.</title>
        <authorList>
            <person name="Yee E."/>
            <person name="Chapman M.H."/>
            <person name="Huynh S."/>
            <person name="Bono J.L."/>
            <person name="On S.L."/>
            <person name="St Leger J."/>
            <person name="Foster G."/>
            <person name="Parker C.T."/>
            <person name="Miller W.G."/>
        </authorList>
    </citation>
    <scope>NUCLEOTIDE SEQUENCE [LARGE SCALE GENOMIC DNA]</scope>
    <source>
        <strain evidence="2 3">RM9337</strain>
    </source>
</reference>
<gene>
    <name evidence="2" type="ORF">CCAL9337_01065</name>
</gene>
<dbReference type="RefSeq" id="WP_170015218.1">
    <property type="nucleotide sequence ID" value="NZ_CP012545.1"/>
</dbReference>
<keyword evidence="1" id="KW-0472">Membrane</keyword>
<evidence type="ECO:0000313" key="2">
    <source>
        <dbReference type="EMBL" id="MBE3607328.1"/>
    </source>
</evidence>
<evidence type="ECO:0000313" key="3">
    <source>
        <dbReference type="Proteomes" id="UP000650616"/>
    </source>
</evidence>
<feature type="transmembrane region" description="Helical" evidence="1">
    <location>
        <begin position="7"/>
        <end position="30"/>
    </location>
</feature>
<evidence type="ECO:0000256" key="1">
    <source>
        <dbReference type="SAM" id="Phobius"/>
    </source>
</evidence>
<dbReference type="Proteomes" id="UP000650616">
    <property type="component" value="Unassembled WGS sequence"/>
</dbReference>
<keyword evidence="1" id="KW-1133">Transmembrane helix</keyword>
<keyword evidence="3" id="KW-1185">Reference proteome</keyword>
<feature type="transmembrane region" description="Helical" evidence="1">
    <location>
        <begin position="71"/>
        <end position="90"/>
    </location>
</feature>
<dbReference type="EMBL" id="LIWG01000001">
    <property type="protein sequence ID" value="MBE3607328.1"/>
    <property type="molecule type" value="Genomic_DNA"/>
</dbReference>
<accession>A0AAW3ZSY6</accession>
<comment type="caution">
    <text evidence="2">The sequence shown here is derived from an EMBL/GenBank/DDBJ whole genome shotgun (WGS) entry which is preliminary data.</text>
</comment>
<feature type="transmembrane region" description="Helical" evidence="1">
    <location>
        <begin position="42"/>
        <end position="64"/>
    </location>
</feature>